<feature type="compositionally biased region" description="Basic and acidic residues" evidence="10">
    <location>
        <begin position="9"/>
        <end position="32"/>
    </location>
</feature>
<evidence type="ECO:0000313" key="12">
    <source>
        <dbReference type="Proteomes" id="UP000001646"/>
    </source>
</evidence>
<feature type="compositionally biased region" description="Basic and acidic residues" evidence="10">
    <location>
        <begin position="300"/>
        <end position="314"/>
    </location>
</feature>
<keyword evidence="7" id="KW-0175">Coiled coil</keyword>
<evidence type="ECO:0000256" key="5">
    <source>
        <dbReference type="ARBA" id="ARBA00022490"/>
    </source>
</evidence>
<evidence type="ECO:0000256" key="9">
    <source>
        <dbReference type="ARBA" id="ARBA00033032"/>
    </source>
</evidence>
<dbReference type="AlphaFoldDB" id="H9GJH6"/>
<dbReference type="GO" id="GO:0005654">
    <property type="term" value="C:nucleoplasm"/>
    <property type="evidence" value="ECO:0007669"/>
    <property type="project" value="Ensembl"/>
</dbReference>
<feature type="region of interest" description="Disordered" evidence="10">
    <location>
        <begin position="46"/>
        <end position="121"/>
    </location>
</feature>
<evidence type="ECO:0000256" key="8">
    <source>
        <dbReference type="ARBA" id="ARBA00032512"/>
    </source>
</evidence>
<dbReference type="InParanoid" id="H9GJH6"/>
<dbReference type="GO" id="GO:0021904">
    <property type="term" value="P:dorsal/ventral neural tube patterning"/>
    <property type="evidence" value="ECO:0007669"/>
    <property type="project" value="Ensembl"/>
</dbReference>
<comment type="subcellular location">
    <subcellularLocation>
        <location evidence="1">Cytoplasm</location>
    </subcellularLocation>
    <subcellularLocation>
        <location evidence="2">Golgi apparatus</location>
    </subcellularLocation>
</comment>
<dbReference type="Proteomes" id="UP000001646">
    <property type="component" value="Unplaced"/>
</dbReference>
<evidence type="ECO:0000256" key="4">
    <source>
        <dbReference type="ARBA" id="ARBA00014130"/>
    </source>
</evidence>
<keyword evidence="5" id="KW-0963">Cytoplasm</keyword>
<dbReference type="GO" id="GO:0045880">
    <property type="term" value="P:positive regulation of smoothened signaling pathway"/>
    <property type="evidence" value="ECO:0007669"/>
    <property type="project" value="Ensembl"/>
</dbReference>
<dbReference type="Ensembl" id="ENSACAT00000013017.3">
    <property type="protein sequence ID" value="ENSACAP00000012761.3"/>
    <property type="gene ID" value="ENSACAG00000013005.3"/>
</dbReference>
<reference evidence="11" key="3">
    <citation type="submission" date="2025-09" db="UniProtKB">
        <authorList>
            <consortium name="Ensembl"/>
        </authorList>
    </citation>
    <scope>IDENTIFICATION</scope>
</reference>
<accession>H9GJH6</accession>
<evidence type="ECO:0000256" key="1">
    <source>
        <dbReference type="ARBA" id="ARBA00004496"/>
    </source>
</evidence>
<name>H9GJH6_ANOCA</name>
<reference evidence="11" key="1">
    <citation type="submission" date="2009-12" db="EMBL/GenBank/DDBJ databases">
        <title>The Genome Sequence of Anolis carolinensis (Green Anole Lizard).</title>
        <authorList>
            <consortium name="The Genome Sequencing Platform"/>
            <person name="Di Palma F."/>
            <person name="Alfoldi J."/>
            <person name="Heiman D."/>
            <person name="Young S."/>
            <person name="Grabherr M."/>
            <person name="Johnson J."/>
            <person name="Lander E.S."/>
            <person name="Lindblad-Toh K."/>
        </authorList>
    </citation>
    <scope>NUCLEOTIDE SEQUENCE [LARGE SCALE GENOMIC DNA]</scope>
    <source>
        <strain evidence="11">JBL SC #1</strain>
    </source>
</reference>
<dbReference type="GO" id="GO:0005794">
    <property type="term" value="C:Golgi apparatus"/>
    <property type="evidence" value="ECO:0007669"/>
    <property type="project" value="UniProtKB-SubCell"/>
</dbReference>
<dbReference type="GeneTree" id="ENSGT00390000014886"/>
<comment type="similarity">
    <text evidence="3">Belongs to the GORAB family.</text>
</comment>
<feature type="compositionally biased region" description="Low complexity" evidence="10">
    <location>
        <begin position="79"/>
        <end position="91"/>
    </location>
</feature>
<dbReference type="InterPro" id="IPR007033">
    <property type="entry name" value="GORAB"/>
</dbReference>
<feature type="region of interest" description="Disordered" evidence="10">
    <location>
        <begin position="273"/>
        <end position="326"/>
    </location>
</feature>
<reference evidence="11" key="2">
    <citation type="submission" date="2025-08" db="UniProtKB">
        <authorList>
            <consortium name="Ensembl"/>
        </authorList>
    </citation>
    <scope>IDENTIFICATION</scope>
</reference>
<sequence length="344" mass="39409">MAQGWGGFSERELRRVQGRCKDQSEPLPEQKHQSFVKQNYQHLKGKKSVQQICEKTELPDGAALSPQKQRLSGPKRNCPSPQASLLPPQSLTTGEPQDTRNQEMRQVSNCDSHAEPSHTLGKKRMELQEKSRWEILQREQKLMEEKNKRKKALLAKAIAERSKRTQAETMKLNKIQKQLQALDVMVSADIGILRNRIDQASLDYSCARDMNKPERKAELKEQLTEHLCTIVQQNELRKAQKLEELMHQLEVEADEENLQLEIEVEQLLQQQEAESRKQLTESQKLGSVGVEDTAPQTTTKGHEDKSHEVAERLENQPTNLQTDDQDLTVNSVTEEMITHVACKQ</sequence>
<dbReference type="PANTHER" id="PTHR21470:SF2">
    <property type="entry name" value="RAB6-INTERACTING GOLGIN"/>
    <property type="match status" value="1"/>
</dbReference>
<dbReference type="PANTHER" id="PTHR21470">
    <property type="entry name" value="RAB6-INTERACTING PROTEIN GORAB"/>
    <property type="match status" value="1"/>
</dbReference>
<evidence type="ECO:0000256" key="7">
    <source>
        <dbReference type="ARBA" id="ARBA00023054"/>
    </source>
</evidence>
<dbReference type="GO" id="GO:1905515">
    <property type="term" value="P:non-motile cilium assembly"/>
    <property type="evidence" value="ECO:0000318"/>
    <property type="project" value="GO_Central"/>
</dbReference>
<dbReference type="GO" id="GO:0005829">
    <property type="term" value="C:cytosol"/>
    <property type="evidence" value="ECO:0007669"/>
    <property type="project" value="Ensembl"/>
</dbReference>
<organism evidence="11 12">
    <name type="scientific">Anolis carolinensis</name>
    <name type="common">Green anole</name>
    <name type="synonym">American chameleon</name>
    <dbReference type="NCBI Taxonomy" id="28377"/>
    <lineage>
        <taxon>Eukaryota</taxon>
        <taxon>Metazoa</taxon>
        <taxon>Chordata</taxon>
        <taxon>Craniata</taxon>
        <taxon>Vertebrata</taxon>
        <taxon>Euteleostomi</taxon>
        <taxon>Lepidosauria</taxon>
        <taxon>Squamata</taxon>
        <taxon>Bifurcata</taxon>
        <taxon>Unidentata</taxon>
        <taxon>Episquamata</taxon>
        <taxon>Toxicofera</taxon>
        <taxon>Iguania</taxon>
        <taxon>Dactyloidae</taxon>
        <taxon>Anolis</taxon>
    </lineage>
</organism>
<evidence type="ECO:0000256" key="2">
    <source>
        <dbReference type="ARBA" id="ARBA00004555"/>
    </source>
</evidence>
<keyword evidence="12" id="KW-1185">Reference proteome</keyword>
<dbReference type="Bgee" id="ENSACAG00000013005">
    <property type="expression patterns" value="Expressed in dewlap and 11 other cell types or tissues"/>
</dbReference>
<dbReference type="HOGENOM" id="CLU_064636_0_0_1"/>
<evidence type="ECO:0000256" key="3">
    <source>
        <dbReference type="ARBA" id="ARBA00005599"/>
    </source>
</evidence>
<proteinExistence type="inferred from homology"/>
<protein>
    <recommendedName>
        <fullName evidence="4">RAB6-interacting golgin</fullName>
    </recommendedName>
    <alternativeName>
        <fullName evidence="9">N-terminal kinase-like-binding protein 1</fullName>
    </alternativeName>
    <alternativeName>
        <fullName evidence="8">SCY1-like 1-binding protein 1</fullName>
    </alternativeName>
</protein>
<evidence type="ECO:0000256" key="10">
    <source>
        <dbReference type="SAM" id="MobiDB-lite"/>
    </source>
</evidence>
<gene>
    <name evidence="11" type="primary">GORAB</name>
</gene>
<evidence type="ECO:0000313" key="11">
    <source>
        <dbReference type="Ensembl" id="ENSACAP00000012761.3"/>
    </source>
</evidence>
<keyword evidence="6" id="KW-0333">Golgi apparatus</keyword>
<dbReference type="eggNOG" id="ENOG502R60M">
    <property type="taxonomic scope" value="Eukaryota"/>
</dbReference>
<evidence type="ECO:0000256" key="6">
    <source>
        <dbReference type="ARBA" id="ARBA00023034"/>
    </source>
</evidence>
<feature type="compositionally biased region" description="Polar residues" evidence="10">
    <location>
        <begin position="315"/>
        <end position="326"/>
    </location>
</feature>
<dbReference type="GO" id="GO:0005730">
    <property type="term" value="C:nucleolus"/>
    <property type="evidence" value="ECO:0007669"/>
    <property type="project" value="Ensembl"/>
</dbReference>
<feature type="region of interest" description="Disordered" evidence="10">
    <location>
        <begin position="1"/>
        <end position="34"/>
    </location>
</feature>